<dbReference type="CDD" id="cd11371">
    <property type="entry name" value="RNase_PH_MTR3"/>
    <property type="match status" value="1"/>
</dbReference>
<dbReference type="RefSeq" id="XP_004352492.1">
    <property type="nucleotide sequence ID" value="XM_004352440.1"/>
</dbReference>
<dbReference type="OrthoDB" id="2504340at2759"/>
<dbReference type="FunFam" id="3.30.230.70:FF:000004">
    <property type="entry name" value="Exosome complex component Rrp41"/>
    <property type="match status" value="1"/>
</dbReference>
<name>L8HCU8_ACACF</name>
<evidence type="ECO:0000256" key="2">
    <source>
        <dbReference type="ARBA" id="ARBA00004604"/>
    </source>
</evidence>
<dbReference type="InterPro" id="IPR027408">
    <property type="entry name" value="PNPase/RNase_PH_dom_sf"/>
</dbReference>
<dbReference type="Proteomes" id="UP000011083">
    <property type="component" value="Unassembled WGS sequence"/>
</dbReference>
<dbReference type="GO" id="GO:0071051">
    <property type="term" value="P:poly(A)-dependent snoRNA 3'-end processing"/>
    <property type="evidence" value="ECO:0007669"/>
    <property type="project" value="TreeGrafter"/>
</dbReference>
<dbReference type="Pfam" id="PF03725">
    <property type="entry name" value="RNase_PH_C"/>
    <property type="match status" value="1"/>
</dbReference>
<keyword evidence="7" id="KW-0694">RNA-binding</keyword>
<dbReference type="OMA" id="MCCVYGP"/>
<evidence type="ECO:0000259" key="10">
    <source>
        <dbReference type="Pfam" id="PF03725"/>
    </source>
</evidence>
<dbReference type="GO" id="GO:0000177">
    <property type="term" value="C:cytoplasmic exosome (RNase complex)"/>
    <property type="evidence" value="ECO:0007669"/>
    <property type="project" value="TreeGrafter"/>
</dbReference>
<evidence type="ECO:0000256" key="5">
    <source>
        <dbReference type="ARBA" id="ARBA00022552"/>
    </source>
</evidence>
<evidence type="ECO:0000256" key="3">
    <source>
        <dbReference type="ARBA" id="ARBA00006678"/>
    </source>
</evidence>
<evidence type="ECO:0000259" key="9">
    <source>
        <dbReference type="Pfam" id="PF01138"/>
    </source>
</evidence>
<keyword evidence="6" id="KW-0271">Exosome</keyword>
<feature type="domain" description="Exoribonuclease phosphorolytic" evidence="9">
    <location>
        <begin position="47"/>
        <end position="175"/>
    </location>
</feature>
<dbReference type="KEGG" id="acan:ACA1_360300"/>
<evidence type="ECO:0000256" key="1">
    <source>
        <dbReference type="ARBA" id="ARBA00004496"/>
    </source>
</evidence>
<dbReference type="InterPro" id="IPR020568">
    <property type="entry name" value="Ribosomal_Su5_D2-typ_SF"/>
</dbReference>
<dbReference type="SUPFAM" id="SSF55666">
    <property type="entry name" value="Ribonuclease PH domain 2-like"/>
    <property type="match status" value="1"/>
</dbReference>
<dbReference type="VEuPathDB" id="AmoebaDB:ACA1_360300"/>
<comment type="similarity">
    <text evidence="3">Belongs to the RNase PH family.</text>
</comment>
<dbReference type="GO" id="GO:0003723">
    <property type="term" value="F:RNA binding"/>
    <property type="evidence" value="ECO:0007669"/>
    <property type="project" value="UniProtKB-KW"/>
</dbReference>
<keyword evidence="12" id="KW-1185">Reference proteome</keyword>
<evidence type="ECO:0000313" key="12">
    <source>
        <dbReference type="Proteomes" id="UP000011083"/>
    </source>
</evidence>
<dbReference type="AlphaFoldDB" id="L8HCU8"/>
<evidence type="ECO:0000256" key="6">
    <source>
        <dbReference type="ARBA" id="ARBA00022835"/>
    </source>
</evidence>
<keyword evidence="5" id="KW-0698">rRNA processing</keyword>
<dbReference type="Gene3D" id="3.30.230.70">
    <property type="entry name" value="GHMP Kinase, N-terminal domain"/>
    <property type="match status" value="1"/>
</dbReference>
<evidence type="ECO:0000256" key="8">
    <source>
        <dbReference type="ARBA" id="ARBA00023242"/>
    </source>
</evidence>
<proteinExistence type="inferred from homology"/>
<keyword evidence="8" id="KW-0539">Nucleus</keyword>
<dbReference type="SUPFAM" id="SSF54211">
    <property type="entry name" value="Ribosomal protein S5 domain 2-like"/>
    <property type="match status" value="1"/>
</dbReference>
<sequence>MEAQKKRGQFRFVPPVETFVPLADPAPKRPDAFVVEGKRLDGRSPDEFRPVFLKTGVISQAAGSAYIEMNQTKVICGVYGPRQTPKTVYSEKGKLNCFFKLATFAENGERRKYVSDKEEKELSMLMVQALEVSLRLETFPKSELDVFVLVLEESGGMVGAAITAASLALADAGIEMYDLVASCSVGVVDSHILLDPSIAEEKAAQSNLMVAIMPSANEITQMLQTGEIEHTKAPEAIELCLDGCSKIYQMMRQNLLETAAQKLSMEEAQRTADK</sequence>
<dbReference type="GO" id="GO:0016075">
    <property type="term" value="P:rRNA catabolic process"/>
    <property type="evidence" value="ECO:0007669"/>
    <property type="project" value="TreeGrafter"/>
</dbReference>
<dbReference type="STRING" id="1257118.L8HCU8"/>
<dbReference type="Pfam" id="PF01138">
    <property type="entry name" value="RNase_PH"/>
    <property type="match status" value="1"/>
</dbReference>
<evidence type="ECO:0000256" key="4">
    <source>
        <dbReference type="ARBA" id="ARBA00022490"/>
    </source>
</evidence>
<dbReference type="PANTHER" id="PTHR11953:SF2">
    <property type="entry name" value="EXOSOME COMPLEX COMPONENT MTR3"/>
    <property type="match status" value="1"/>
</dbReference>
<evidence type="ECO:0000313" key="11">
    <source>
        <dbReference type="EMBL" id="ELR23015.1"/>
    </source>
</evidence>
<dbReference type="InterPro" id="IPR050080">
    <property type="entry name" value="RNase_PH"/>
</dbReference>
<dbReference type="GO" id="GO:0000176">
    <property type="term" value="C:nuclear exosome (RNase complex)"/>
    <property type="evidence" value="ECO:0007669"/>
    <property type="project" value="TreeGrafter"/>
</dbReference>
<dbReference type="EMBL" id="KB007867">
    <property type="protein sequence ID" value="ELR23015.1"/>
    <property type="molecule type" value="Genomic_DNA"/>
</dbReference>
<dbReference type="InterPro" id="IPR036345">
    <property type="entry name" value="ExoRNase_PH_dom2_sf"/>
</dbReference>
<dbReference type="InterPro" id="IPR001247">
    <property type="entry name" value="ExoRNase_PH_dom1"/>
</dbReference>
<dbReference type="GO" id="GO:0071028">
    <property type="term" value="P:nuclear mRNA surveillance"/>
    <property type="evidence" value="ECO:0007669"/>
    <property type="project" value="TreeGrafter"/>
</dbReference>
<dbReference type="GO" id="GO:0006364">
    <property type="term" value="P:rRNA processing"/>
    <property type="evidence" value="ECO:0007669"/>
    <property type="project" value="UniProtKB-KW"/>
</dbReference>
<accession>L8HCU8</accession>
<dbReference type="GeneID" id="14923984"/>
<gene>
    <name evidence="11" type="ORF">ACA1_360300</name>
</gene>
<organism evidence="11 12">
    <name type="scientific">Acanthamoeba castellanii (strain ATCC 30010 / Neff)</name>
    <dbReference type="NCBI Taxonomy" id="1257118"/>
    <lineage>
        <taxon>Eukaryota</taxon>
        <taxon>Amoebozoa</taxon>
        <taxon>Discosea</taxon>
        <taxon>Longamoebia</taxon>
        <taxon>Centramoebida</taxon>
        <taxon>Acanthamoebidae</taxon>
        <taxon>Acanthamoeba</taxon>
    </lineage>
</organism>
<dbReference type="InterPro" id="IPR015847">
    <property type="entry name" value="ExoRNase_PH_dom2"/>
</dbReference>
<dbReference type="GO" id="GO:0005730">
    <property type="term" value="C:nucleolus"/>
    <property type="evidence" value="ECO:0007669"/>
    <property type="project" value="UniProtKB-SubCell"/>
</dbReference>
<protein>
    <submittedName>
        <fullName evidence="11">3' exoribonuclease family, domain 1 domain containing protein</fullName>
    </submittedName>
</protein>
<keyword evidence="4" id="KW-0963">Cytoplasm</keyword>
<evidence type="ECO:0000256" key="7">
    <source>
        <dbReference type="ARBA" id="ARBA00022884"/>
    </source>
</evidence>
<reference evidence="11 12" key="1">
    <citation type="journal article" date="2013" name="Genome Biol.">
        <title>Genome of Acanthamoeba castellanii highlights extensive lateral gene transfer and early evolution of tyrosine kinase signaling.</title>
        <authorList>
            <person name="Clarke M."/>
            <person name="Lohan A.J."/>
            <person name="Liu B."/>
            <person name="Lagkouvardos I."/>
            <person name="Roy S."/>
            <person name="Zafar N."/>
            <person name="Bertelli C."/>
            <person name="Schilde C."/>
            <person name="Kianianmomeni A."/>
            <person name="Burglin T.R."/>
            <person name="Frech C."/>
            <person name="Turcotte B."/>
            <person name="Kopec K.O."/>
            <person name="Synnott J.M."/>
            <person name="Choo C."/>
            <person name="Paponov I."/>
            <person name="Finkler A."/>
            <person name="Soon Heng Tan C."/>
            <person name="Hutchins A.P."/>
            <person name="Weinmeier T."/>
            <person name="Rattei T."/>
            <person name="Chu J.S."/>
            <person name="Gimenez G."/>
            <person name="Irimia M."/>
            <person name="Rigden D.J."/>
            <person name="Fitzpatrick D.A."/>
            <person name="Lorenzo-Morales J."/>
            <person name="Bateman A."/>
            <person name="Chiu C.H."/>
            <person name="Tang P."/>
            <person name="Hegemann P."/>
            <person name="Fromm H."/>
            <person name="Raoult D."/>
            <person name="Greub G."/>
            <person name="Miranda-Saavedra D."/>
            <person name="Chen N."/>
            <person name="Nash P."/>
            <person name="Ginger M.L."/>
            <person name="Horn M."/>
            <person name="Schaap P."/>
            <person name="Caler L."/>
            <person name="Loftus B."/>
        </authorList>
    </citation>
    <scope>NUCLEOTIDE SEQUENCE [LARGE SCALE GENOMIC DNA]</scope>
    <source>
        <strain evidence="11 12">Neff</strain>
    </source>
</reference>
<dbReference type="PANTHER" id="PTHR11953">
    <property type="entry name" value="EXOSOME COMPLEX COMPONENT"/>
    <property type="match status" value="1"/>
</dbReference>
<feature type="domain" description="Exoribonuclease phosphorolytic" evidence="10">
    <location>
        <begin position="178"/>
        <end position="239"/>
    </location>
</feature>
<dbReference type="GO" id="GO:0034475">
    <property type="term" value="P:U4 snRNA 3'-end processing"/>
    <property type="evidence" value="ECO:0007669"/>
    <property type="project" value="TreeGrafter"/>
</dbReference>
<comment type="subcellular location">
    <subcellularLocation>
        <location evidence="1">Cytoplasm</location>
    </subcellularLocation>
    <subcellularLocation>
        <location evidence="2">Nucleus</location>
        <location evidence="2">Nucleolus</location>
    </subcellularLocation>
</comment>